<feature type="signal peptide" evidence="1">
    <location>
        <begin position="1"/>
        <end position="24"/>
    </location>
</feature>
<proteinExistence type="predicted"/>
<evidence type="ECO:0000313" key="3">
    <source>
        <dbReference type="Proteomes" id="UP001500984"/>
    </source>
</evidence>
<dbReference type="InterPro" id="IPR021903">
    <property type="entry name" value="DUF3515"/>
</dbReference>
<dbReference type="EMBL" id="BAAAPZ010000017">
    <property type="protein sequence ID" value="GAA2103666.1"/>
    <property type="molecule type" value="Genomic_DNA"/>
</dbReference>
<keyword evidence="1" id="KW-0732">Signal</keyword>
<reference evidence="2 3" key="1">
    <citation type="journal article" date="2019" name="Int. J. Syst. Evol. Microbiol.">
        <title>The Global Catalogue of Microorganisms (GCM) 10K type strain sequencing project: providing services to taxonomists for standard genome sequencing and annotation.</title>
        <authorList>
            <consortium name="The Broad Institute Genomics Platform"/>
            <consortium name="The Broad Institute Genome Sequencing Center for Infectious Disease"/>
            <person name="Wu L."/>
            <person name="Ma J."/>
        </authorList>
    </citation>
    <scope>NUCLEOTIDE SEQUENCE [LARGE SCALE GENOMIC DNA]</scope>
    <source>
        <strain evidence="2 3">JCM 15900</strain>
    </source>
</reference>
<sequence length="161" mass="16763">MLRRSLTVLSAALTLLAGCANTLALDPAENAEDPACALPTLWMPDTVGELEKRPTSAQATSAWGDPASVIARCGVAEPAPTTDPCVNVDGVDWVQVRAEEDTWQFVTYGRSPAVEVLVSPQEVSGATALAAVSSAVSRIEQTAQCVDARDAEQVEGEVPAA</sequence>
<gene>
    <name evidence="2" type="ORF">GCM10009823_27760</name>
</gene>
<organism evidence="2 3">
    <name type="scientific">Brevibacterium salitolerans</name>
    <dbReference type="NCBI Taxonomy" id="1403566"/>
    <lineage>
        <taxon>Bacteria</taxon>
        <taxon>Bacillati</taxon>
        <taxon>Actinomycetota</taxon>
        <taxon>Actinomycetes</taxon>
        <taxon>Micrococcales</taxon>
        <taxon>Brevibacteriaceae</taxon>
        <taxon>Brevibacterium</taxon>
    </lineage>
</organism>
<feature type="chain" id="PRO_5045081177" evidence="1">
    <location>
        <begin position="25"/>
        <end position="161"/>
    </location>
</feature>
<dbReference type="Proteomes" id="UP001500984">
    <property type="component" value="Unassembled WGS sequence"/>
</dbReference>
<name>A0ABN2X2B7_9MICO</name>
<protein>
    <submittedName>
        <fullName evidence="2">DUF3515 family protein</fullName>
    </submittedName>
</protein>
<dbReference type="Pfam" id="PF12028">
    <property type="entry name" value="DUF3515"/>
    <property type="match status" value="1"/>
</dbReference>
<accession>A0ABN2X2B7</accession>
<comment type="caution">
    <text evidence="2">The sequence shown here is derived from an EMBL/GenBank/DDBJ whole genome shotgun (WGS) entry which is preliminary data.</text>
</comment>
<evidence type="ECO:0000256" key="1">
    <source>
        <dbReference type="SAM" id="SignalP"/>
    </source>
</evidence>
<keyword evidence="3" id="KW-1185">Reference proteome</keyword>
<evidence type="ECO:0000313" key="2">
    <source>
        <dbReference type="EMBL" id="GAA2103666.1"/>
    </source>
</evidence>
<dbReference type="RefSeq" id="WP_344337876.1">
    <property type="nucleotide sequence ID" value="NZ_BAAAPZ010000017.1"/>
</dbReference>
<dbReference type="PROSITE" id="PS51257">
    <property type="entry name" value="PROKAR_LIPOPROTEIN"/>
    <property type="match status" value="1"/>
</dbReference>